<sequence length="159" mass="17705">MNEIFLKAESCVTDLLEGATNEAAVPVFKDPNKDDVVATDEVVDVDDDGLETLVDEDAADEAAVEALPSFFLCFFFFFLCFFLCFFFESAFKSPPACTSAKKVSDPSKSTEKFGEKYPPSAKHFRLLDFEKVDSASAIRIRIPQLDNIRHPHPCADFAD</sequence>
<organism evidence="3 4">
    <name type="scientific">Romanomermis culicivorax</name>
    <name type="common">Nematode worm</name>
    <dbReference type="NCBI Taxonomy" id="13658"/>
    <lineage>
        <taxon>Eukaryota</taxon>
        <taxon>Metazoa</taxon>
        <taxon>Ecdysozoa</taxon>
        <taxon>Nematoda</taxon>
        <taxon>Enoplea</taxon>
        <taxon>Dorylaimia</taxon>
        <taxon>Mermithida</taxon>
        <taxon>Mermithoidea</taxon>
        <taxon>Mermithidae</taxon>
        <taxon>Romanomermis</taxon>
    </lineage>
</organism>
<proteinExistence type="predicted"/>
<feature type="compositionally biased region" description="Basic and acidic residues" evidence="1">
    <location>
        <begin position="102"/>
        <end position="115"/>
    </location>
</feature>
<evidence type="ECO:0000313" key="4">
    <source>
        <dbReference type="WBParaSite" id="nRc.2.0.1.t06645-RA"/>
    </source>
</evidence>
<evidence type="ECO:0000256" key="1">
    <source>
        <dbReference type="SAM" id="MobiDB-lite"/>
    </source>
</evidence>
<feature type="region of interest" description="Disordered" evidence="1">
    <location>
        <begin position="96"/>
        <end position="116"/>
    </location>
</feature>
<dbReference type="WBParaSite" id="nRc.2.0.1.t06645-RA">
    <property type="protein sequence ID" value="nRc.2.0.1.t06645-RA"/>
    <property type="gene ID" value="nRc.2.0.1.g06645"/>
</dbReference>
<dbReference type="Proteomes" id="UP000887565">
    <property type="component" value="Unplaced"/>
</dbReference>
<name>A0A915HXU7_ROMCU</name>
<feature type="transmembrane region" description="Helical" evidence="2">
    <location>
        <begin position="66"/>
        <end position="87"/>
    </location>
</feature>
<dbReference type="AlphaFoldDB" id="A0A915HXU7"/>
<protein>
    <submittedName>
        <fullName evidence="4">Uncharacterized protein</fullName>
    </submittedName>
</protein>
<keyword evidence="2" id="KW-0812">Transmembrane</keyword>
<evidence type="ECO:0000313" key="3">
    <source>
        <dbReference type="Proteomes" id="UP000887565"/>
    </source>
</evidence>
<keyword evidence="3" id="KW-1185">Reference proteome</keyword>
<keyword evidence="2" id="KW-0472">Membrane</keyword>
<keyword evidence="2" id="KW-1133">Transmembrane helix</keyword>
<accession>A0A915HXU7</accession>
<reference evidence="4" key="1">
    <citation type="submission" date="2022-11" db="UniProtKB">
        <authorList>
            <consortium name="WormBaseParasite"/>
        </authorList>
    </citation>
    <scope>IDENTIFICATION</scope>
</reference>
<evidence type="ECO:0000256" key="2">
    <source>
        <dbReference type="SAM" id="Phobius"/>
    </source>
</evidence>